<dbReference type="GO" id="GO:0003677">
    <property type="term" value="F:DNA binding"/>
    <property type="evidence" value="ECO:0007669"/>
    <property type="project" value="TreeGrafter"/>
</dbReference>
<dbReference type="AlphaFoldDB" id="A0A6A6GWA9"/>
<organism evidence="6 7">
    <name type="scientific">Viridothelium virens</name>
    <name type="common">Speckled blister lichen</name>
    <name type="synonym">Trypethelium virens</name>
    <dbReference type="NCBI Taxonomy" id="1048519"/>
    <lineage>
        <taxon>Eukaryota</taxon>
        <taxon>Fungi</taxon>
        <taxon>Dikarya</taxon>
        <taxon>Ascomycota</taxon>
        <taxon>Pezizomycotina</taxon>
        <taxon>Dothideomycetes</taxon>
        <taxon>Dothideomycetes incertae sedis</taxon>
        <taxon>Trypetheliales</taxon>
        <taxon>Trypetheliaceae</taxon>
        <taxon>Viridothelium</taxon>
    </lineage>
</organism>
<dbReference type="GO" id="GO:0005634">
    <property type="term" value="C:nucleus"/>
    <property type="evidence" value="ECO:0007669"/>
    <property type="project" value="TreeGrafter"/>
</dbReference>
<evidence type="ECO:0000256" key="1">
    <source>
        <dbReference type="ARBA" id="ARBA00011975"/>
    </source>
</evidence>
<evidence type="ECO:0000313" key="6">
    <source>
        <dbReference type="EMBL" id="KAF2230066.1"/>
    </source>
</evidence>
<feature type="region of interest" description="Disordered" evidence="5">
    <location>
        <begin position="629"/>
        <end position="671"/>
    </location>
</feature>
<feature type="region of interest" description="Disordered" evidence="5">
    <location>
        <begin position="1"/>
        <end position="21"/>
    </location>
</feature>
<proteinExistence type="predicted"/>
<dbReference type="GO" id="GO:0003886">
    <property type="term" value="F:DNA (cytosine-5-)-methyltransferase activity"/>
    <property type="evidence" value="ECO:0007669"/>
    <property type="project" value="UniProtKB-EC"/>
</dbReference>
<evidence type="ECO:0000313" key="7">
    <source>
        <dbReference type="Proteomes" id="UP000800092"/>
    </source>
</evidence>
<evidence type="ECO:0000256" key="4">
    <source>
        <dbReference type="ARBA" id="ARBA00022691"/>
    </source>
</evidence>
<dbReference type="EMBL" id="ML991848">
    <property type="protein sequence ID" value="KAF2230066.1"/>
    <property type="molecule type" value="Genomic_DNA"/>
</dbReference>
<keyword evidence="4" id="KW-0949">S-adenosyl-L-methionine</keyword>
<dbReference type="OrthoDB" id="414133at2759"/>
<reference evidence="6" key="1">
    <citation type="journal article" date="2020" name="Stud. Mycol.">
        <title>101 Dothideomycetes genomes: a test case for predicting lifestyles and emergence of pathogens.</title>
        <authorList>
            <person name="Haridas S."/>
            <person name="Albert R."/>
            <person name="Binder M."/>
            <person name="Bloem J."/>
            <person name="Labutti K."/>
            <person name="Salamov A."/>
            <person name="Andreopoulos B."/>
            <person name="Baker S."/>
            <person name="Barry K."/>
            <person name="Bills G."/>
            <person name="Bluhm B."/>
            <person name="Cannon C."/>
            <person name="Castanera R."/>
            <person name="Culley D."/>
            <person name="Daum C."/>
            <person name="Ezra D."/>
            <person name="Gonzalez J."/>
            <person name="Henrissat B."/>
            <person name="Kuo A."/>
            <person name="Liang C."/>
            <person name="Lipzen A."/>
            <person name="Lutzoni F."/>
            <person name="Magnuson J."/>
            <person name="Mondo S."/>
            <person name="Nolan M."/>
            <person name="Ohm R."/>
            <person name="Pangilinan J."/>
            <person name="Park H.-J."/>
            <person name="Ramirez L."/>
            <person name="Alfaro M."/>
            <person name="Sun H."/>
            <person name="Tritt A."/>
            <person name="Yoshinaga Y."/>
            <person name="Zwiers L.-H."/>
            <person name="Turgeon B."/>
            <person name="Goodwin S."/>
            <person name="Spatafora J."/>
            <person name="Crous P."/>
            <person name="Grigoriev I."/>
        </authorList>
    </citation>
    <scope>NUCLEOTIDE SEQUENCE</scope>
    <source>
        <strain evidence="6">Tuck. ex Michener</strain>
    </source>
</reference>
<dbReference type="Pfam" id="PF00145">
    <property type="entry name" value="DNA_methylase"/>
    <property type="match status" value="1"/>
</dbReference>
<dbReference type="Gene3D" id="3.40.50.150">
    <property type="entry name" value="Vaccinia Virus protein VP39"/>
    <property type="match status" value="1"/>
</dbReference>
<evidence type="ECO:0000256" key="3">
    <source>
        <dbReference type="ARBA" id="ARBA00022679"/>
    </source>
</evidence>
<dbReference type="InterPro" id="IPR029063">
    <property type="entry name" value="SAM-dependent_MTases_sf"/>
</dbReference>
<keyword evidence="3 6" id="KW-0808">Transferase</keyword>
<feature type="compositionally biased region" description="Low complexity" evidence="5">
    <location>
        <begin position="641"/>
        <end position="651"/>
    </location>
</feature>
<dbReference type="SUPFAM" id="SSF53335">
    <property type="entry name" value="S-adenosyl-L-methionine-dependent methyltransferases"/>
    <property type="match status" value="1"/>
</dbReference>
<keyword evidence="2 6" id="KW-0489">Methyltransferase</keyword>
<dbReference type="GO" id="GO:0032259">
    <property type="term" value="P:methylation"/>
    <property type="evidence" value="ECO:0007669"/>
    <property type="project" value="UniProtKB-KW"/>
</dbReference>
<dbReference type="EC" id="2.1.1.37" evidence="1"/>
<evidence type="ECO:0000256" key="5">
    <source>
        <dbReference type="SAM" id="MobiDB-lite"/>
    </source>
</evidence>
<dbReference type="InterPro" id="IPR001525">
    <property type="entry name" value="C5_MeTfrase"/>
</dbReference>
<keyword evidence="7" id="KW-1185">Reference proteome</keyword>
<evidence type="ECO:0000256" key="2">
    <source>
        <dbReference type="ARBA" id="ARBA00022603"/>
    </source>
</evidence>
<accession>A0A6A6GWA9</accession>
<protein>
    <recommendedName>
        <fullName evidence="1">DNA (cytosine-5-)-methyltransferase</fullName>
        <ecNumber evidence="1">2.1.1.37</ecNumber>
    </recommendedName>
</protein>
<dbReference type="PANTHER" id="PTHR10629">
    <property type="entry name" value="CYTOSINE-SPECIFIC METHYLTRANSFERASE"/>
    <property type="match status" value="1"/>
</dbReference>
<dbReference type="GO" id="GO:0044027">
    <property type="term" value="P:negative regulation of gene expression via chromosomal CpG island methylation"/>
    <property type="evidence" value="ECO:0007669"/>
    <property type="project" value="TreeGrafter"/>
</dbReference>
<gene>
    <name evidence="6" type="ORF">EV356DRAFT_536720</name>
</gene>
<dbReference type="PANTHER" id="PTHR10629:SF52">
    <property type="entry name" value="DNA (CYTOSINE-5)-METHYLTRANSFERASE 1"/>
    <property type="match status" value="1"/>
</dbReference>
<dbReference type="InterPro" id="IPR050390">
    <property type="entry name" value="C5-Methyltransferase"/>
</dbReference>
<name>A0A6A6GWA9_VIRVR</name>
<sequence>MAESIDLTGLEEGIIPPTETGTQCDVTKIETMRTEKGHPFQPNRTSRSPPDIEIIDLESETDEQIVPTLDHSEIQVLPGNLKNGSQYKLPRGKEIKRCILPNGDRVGSSNTVELQSRPIRPQEFLLVHHVIMETTEKDPIFWLIGLKLRRNEDSDGFLPHGSSGATEVSIMLRSCQTDRRPTVEQSLERINARRALRKRSCLLTNQLYPSRRSTSPDMLCQMPLSQDVLVCRWIQTLLYKEMEANIHDKNLECSLQRLSENGCSLGYSFSDAEIWKNSNRGSLVQDRSAPTADLVSEASQLSLSGKGSVPIPERYTFGEGFCGAGGTSWALQEASFKARWAFDRWDVACRSHDLHINDITCHQMGWATFIRTIGSTGRVDVLHLSPPSQWCNKTNLQDNYINDMYRRCFLATGSLVDTAKCRILILDVADSVLGPEHVPHFRTVIHDLTSRNYSVRWRIAHMDEYGNVYKRKCLMLFAAAPGENLPAFPRPTHGSSTSLAKPTTIESAIKNVNFLDDLHNVADVIYQKRQPRYRADRPLSKCVFGNGTNLAPPGGIREFTFAELREFQGFQGNHRFAGTKTEIREQIVDALPGKPFVNFTKMCMEAMKETDRKYRDTFAIKVGNGPNAFVGQQLPMRPRQNATSSNVSSASSRKRGADSMSPDTPSPLEKKSRIESYPVYITAPTQSIHNNDIEALGIPHASIRYKVAQIVAELPHIPAAVCHRVLLGAEGNVLAAVVRLVRLEAKGKLAEHEGVSE</sequence>
<dbReference type="Proteomes" id="UP000800092">
    <property type="component" value="Unassembled WGS sequence"/>
</dbReference>